<dbReference type="InterPro" id="IPR036805">
    <property type="entry name" value="Tscrpt_elong_fac_GreA/B_N_sf"/>
</dbReference>
<accession>A0A1F4T683</accession>
<dbReference type="Pfam" id="PF01272">
    <property type="entry name" value="GreA_GreB"/>
    <property type="match status" value="1"/>
</dbReference>
<evidence type="ECO:0000256" key="9">
    <source>
        <dbReference type="RuleBase" id="RU000556"/>
    </source>
</evidence>
<dbReference type="GO" id="GO:0032784">
    <property type="term" value="P:regulation of DNA-templated transcription elongation"/>
    <property type="evidence" value="ECO:0007669"/>
    <property type="project" value="UniProtKB-UniRule"/>
</dbReference>
<dbReference type="Gene3D" id="1.10.287.180">
    <property type="entry name" value="Transcription elongation factor, GreA/GreB, N-terminal domain"/>
    <property type="match status" value="1"/>
</dbReference>
<feature type="domain" description="Transcription elongation factor GreA/GreB N-terminal" evidence="11">
    <location>
        <begin position="4"/>
        <end position="72"/>
    </location>
</feature>
<feature type="domain" description="Transcription elongation factor GreA/GreB C-terminal" evidence="10">
    <location>
        <begin position="82"/>
        <end position="152"/>
    </location>
</feature>
<dbReference type="HAMAP" id="MF_00105">
    <property type="entry name" value="GreA_GreB"/>
    <property type="match status" value="1"/>
</dbReference>
<evidence type="ECO:0000313" key="13">
    <source>
        <dbReference type="Proteomes" id="UP000178602"/>
    </source>
</evidence>
<dbReference type="AlphaFoldDB" id="A0A1F4T683"/>
<dbReference type="PIRSF" id="PIRSF006092">
    <property type="entry name" value="GreA_GreB"/>
    <property type="match status" value="1"/>
</dbReference>
<sequence>MGELITKDNFEKLQQKLEELKKRRVKISKTIGEAREHGDLRENSAYHSAKDEQGLNEMRIRELEERIANATIVEKDQLPKGDGVNLGSTVKVKALDNGSEFEFTLVTDMEADPLESKISTDSPLGAAVFGHKVGDKVEVELPRGLVEYQILAL</sequence>
<dbReference type="Pfam" id="PF03449">
    <property type="entry name" value="GreA_GreB_N"/>
    <property type="match status" value="1"/>
</dbReference>
<keyword evidence="5 8" id="KW-0804">Transcription</keyword>
<keyword evidence="8" id="KW-0175">Coiled coil</keyword>
<comment type="caution">
    <text evidence="12">The sequence shown here is derived from an EMBL/GenBank/DDBJ whole genome shotgun (WGS) entry which is preliminary data.</text>
</comment>
<evidence type="ECO:0000256" key="1">
    <source>
        <dbReference type="ARBA" id="ARBA00008213"/>
    </source>
</evidence>
<evidence type="ECO:0000256" key="4">
    <source>
        <dbReference type="ARBA" id="ARBA00023125"/>
    </source>
</evidence>
<organism evidence="12 13">
    <name type="scientific">candidate division WOR-1 bacterium RIFOXYC12_FULL_54_18</name>
    <dbReference type="NCBI Taxonomy" id="1802584"/>
    <lineage>
        <taxon>Bacteria</taxon>
        <taxon>Bacillati</taxon>
        <taxon>Saganbacteria</taxon>
    </lineage>
</organism>
<dbReference type="GO" id="GO:0070063">
    <property type="term" value="F:RNA polymerase binding"/>
    <property type="evidence" value="ECO:0007669"/>
    <property type="project" value="InterPro"/>
</dbReference>
<comment type="function">
    <text evidence="6 8 9">Necessary for efficient RNA polymerase transcription elongation past template-encoded arresting sites. The arresting sites in DNA have the property of trapping a certain fraction of elongating RNA polymerases that pass through, resulting in locked ternary complexes. Cleavage of the nascent transcript by cleavage factors such as GreA or GreB allows the resumption of elongation from the new 3'terminus. GreA releases sequences of 2 to 3 nucleotides.</text>
</comment>
<evidence type="ECO:0000259" key="10">
    <source>
        <dbReference type="Pfam" id="PF01272"/>
    </source>
</evidence>
<dbReference type="InterPro" id="IPR001437">
    <property type="entry name" value="Tscrpt_elong_fac_GreA/B_C"/>
</dbReference>
<evidence type="ECO:0000256" key="2">
    <source>
        <dbReference type="ARBA" id="ARBA00013729"/>
    </source>
</evidence>
<dbReference type="InterPro" id="IPR036953">
    <property type="entry name" value="GreA/GreB_C_sf"/>
</dbReference>
<keyword evidence="3 8" id="KW-0805">Transcription regulation</keyword>
<protein>
    <recommendedName>
        <fullName evidence="2 8">Transcription elongation factor GreA</fullName>
    </recommendedName>
    <alternativeName>
        <fullName evidence="7 8">Transcript cleavage factor GreA</fullName>
    </alternativeName>
</protein>
<dbReference type="InterPro" id="IPR018151">
    <property type="entry name" value="TF_GreA/GreB_CS"/>
</dbReference>
<gene>
    <name evidence="8" type="primary">greA</name>
    <name evidence="12" type="ORF">A3K49_03610</name>
</gene>
<dbReference type="GO" id="GO:0003677">
    <property type="term" value="F:DNA binding"/>
    <property type="evidence" value="ECO:0007669"/>
    <property type="project" value="UniProtKB-UniRule"/>
</dbReference>
<feature type="coiled-coil region" evidence="8">
    <location>
        <begin position="3"/>
        <end position="37"/>
    </location>
</feature>
<dbReference type="InterPro" id="IPR028624">
    <property type="entry name" value="Tscrpt_elong_fac_GreA/B"/>
</dbReference>
<evidence type="ECO:0000256" key="6">
    <source>
        <dbReference type="ARBA" id="ARBA00024916"/>
    </source>
</evidence>
<comment type="similarity">
    <text evidence="1 8 9">Belongs to the GreA/GreB family.</text>
</comment>
<dbReference type="InterPro" id="IPR023459">
    <property type="entry name" value="Tscrpt_elong_fac_GreA/B_fam"/>
</dbReference>
<dbReference type="PANTHER" id="PTHR30437:SF4">
    <property type="entry name" value="TRANSCRIPTION ELONGATION FACTOR GREA"/>
    <property type="match status" value="1"/>
</dbReference>
<evidence type="ECO:0000256" key="5">
    <source>
        <dbReference type="ARBA" id="ARBA00023163"/>
    </source>
</evidence>
<name>A0A1F4T683_UNCSA</name>
<proteinExistence type="inferred from homology"/>
<evidence type="ECO:0000256" key="8">
    <source>
        <dbReference type="HAMAP-Rule" id="MF_00105"/>
    </source>
</evidence>
<dbReference type="FunFam" id="1.10.287.180:FF:000001">
    <property type="entry name" value="Transcription elongation factor GreA"/>
    <property type="match status" value="1"/>
</dbReference>
<evidence type="ECO:0000256" key="3">
    <source>
        <dbReference type="ARBA" id="ARBA00023015"/>
    </source>
</evidence>
<evidence type="ECO:0000256" key="7">
    <source>
        <dbReference type="ARBA" id="ARBA00030776"/>
    </source>
</evidence>
<dbReference type="NCBIfam" id="NF001263">
    <property type="entry name" value="PRK00226.1-4"/>
    <property type="match status" value="1"/>
</dbReference>
<reference evidence="12 13" key="1">
    <citation type="journal article" date="2016" name="Nat. Commun.">
        <title>Thousands of microbial genomes shed light on interconnected biogeochemical processes in an aquifer system.</title>
        <authorList>
            <person name="Anantharaman K."/>
            <person name="Brown C.T."/>
            <person name="Hug L.A."/>
            <person name="Sharon I."/>
            <person name="Castelle C.J."/>
            <person name="Probst A.J."/>
            <person name="Thomas B.C."/>
            <person name="Singh A."/>
            <person name="Wilkins M.J."/>
            <person name="Karaoz U."/>
            <person name="Brodie E.L."/>
            <person name="Williams K.H."/>
            <person name="Hubbard S.S."/>
            <person name="Banfield J.F."/>
        </authorList>
    </citation>
    <scope>NUCLEOTIDE SEQUENCE [LARGE SCALE GENOMIC DNA]</scope>
</reference>
<dbReference type="InterPro" id="IPR022691">
    <property type="entry name" value="Tscrpt_elong_fac_GreA/B_N"/>
</dbReference>
<dbReference type="EMBL" id="MEUG01000001">
    <property type="protein sequence ID" value="OGC28067.1"/>
    <property type="molecule type" value="Genomic_DNA"/>
</dbReference>
<dbReference type="InterPro" id="IPR006359">
    <property type="entry name" value="Tscrpt_elong_fac_GreA"/>
</dbReference>
<dbReference type="PANTHER" id="PTHR30437">
    <property type="entry name" value="TRANSCRIPTION ELONGATION FACTOR GREA"/>
    <property type="match status" value="1"/>
</dbReference>
<evidence type="ECO:0000259" key="11">
    <source>
        <dbReference type="Pfam" id="PF03449"/>
    </source>
</evidence>
<evidence type="ECO:0000313" key="12">
    <source>
        <dbReference type="EMBL" id="OGC28067.1"/>
    </source>
</evidence>
<dbReference type="SUPFAM" id="SSF54534">
    <property type="entry name" value="FKBP-like"/>
    <property type="match status" value="1"/>
</dbReference>
<dbReference type="Gene3D" id="3.10.50.30">
    <property type="entry name" value="Transcription elongation factor, GreA/GreB, C-terminal domain"/>
    <property type="match status" value="1"/>
</dbReference>
<keyword evidence="4 8" id="KW-0238">DNA-binding</keyword>
<dbReference type="Proteomes" id="UP000178602">
    <property type="component" value="Unassembled WGS sequence"/>
</dbReference>
<dbReference type="SUPFAM" id="SSF46557">
    <property type="entry name" value="GreA transcript cleavage protein, N-terminal domain"/>
    <property type="match status" value="1"/>
</dbReference>
<dbReference type="PROSITE" id="PS00829">
    <property type="entry name" value="GREAB_1"/>
    <property type="match status" value="1"/>
</dbReference>
<dbReference type="GO" id="GO:0006354">
    <property type="term" value="P:DNA-templated transcription elongation"/>
    <property type="evidence" value="ECO:0007669"/>
    <property type="project" value="TreeGrafter"/>
</dbReference>
<dbReference type="NCBIfam" id="TIGR01462">
    <property type="entry name" value="greA"/>
    <property type="match status" value="1"/>
</dbReference>